<sequence length="279" mass="29519">MIWTLVALSVLAAAPGSCPGYALSLVQDEGLEYDPASPVDERVSLRISSSAGALDADCEDTPVIIEPAPTEPTPIRLRNGASALTTRLVSSGVVTRSGRSLVLTASARAELVQGRSVTVPLADIEGGQFRRAGAYTTQLEVSAGDTVQPFTVETVVQPVMRFEAASAGGAQSMDLGELTDGSVTRTSFFYRTNADLAVTAASENGGRLVHEDGLSVGSASYRVFVAGEELDVTTGAAPVHLPFSRLTVQSQTLEVRVPPHRRLYAGRYWDTLTLTFTPY</sequence>
<comment type="caution">
    <text evidence="2">The sequence shown here is derived from an EMBL/GenBank/DDBJ whole genome shotgun (WGS) entry which is preliminary data.</text>
</comment>
<dbReference type="Proteomes" id="UP001169063">
    <property type="component" value="Unassembled WGS sequence"/>
</dbReference>
<feature type="signal peptide" evidence="1">
    <location>
        <begin position="1"/>
        <end position="22"/>
    </location>
</feature>
<name>A0ABT8SMF2_9CAUL</name>
<gene>
    <name evidence="2" type="ORF">Q0812_09555</name>
</gene>
<reference evidence="2" key="1">
    <citation type="submission" date="2023-07" db="EMBL/GenBank/DDBJ databases">
        <title>Brevundimonas soil sp. nov., isolated from the soil of chemical plant.</title>
        <authorList>
            <person name="Wu N."/>
        </authorList>
    </citation>
    <scope>NUCLEOTIDE SEQUENCE</scope>
    <source>
        <strain evidence="2">XZ-24</strain>
    </source>
</reference>
<organism evidence="2 3">
    <name type="scientific">Peiella sedimenti</name>
    <dbReference type="NCBI Taxonomy" id="3061083"/>
    <lineage>
        <taxon>Bacteria</taxon>
        <taxon>Pseudomonadati</taxon>
        <taxon>Pseudomonadota</taxon>
        <taxon>Alphaproteobacteria</taxon>
        <taxon>Caulobacterales</taxon>
        <taxon>Caulobacteraceae</taxon>
        <taxon>Peiella</taxon>
    </lineage>
</organism>
<evidence type="ECO:0000313" key="3">
    <source>
        <dbReference type="Proteomes" id="UP001169063"/>
    </source>
</evidence>
<evidence type="ECO:0000313" key="2">
    <source>
        <dbReference type="EMBL" id="MDO1559671.1"/>
    </source>
</evidence>
<feature type="chain" id="PRO_5046273072" description="Fimbrial protein" evidence="1">
    <location>
        <begin position="23"/>
        <end position="279"/>
    </location>
</feature>
<evidence type="ECO:0000256" key="1">
    <source>
        <dbReference type="SAM" id="SignalP"/>
    </source>
</evidence>
<keyword evidence="1" id="KW-0732">Signal</keyword>
<keyword evidence="3" id="KW-1185">Reference proteome</keyword>
<accession>A0ABT8SMF2</accession>
<dbReference type="RefSeq" id="WP_302110093.1">
    <property type="nucleotide sequence ID" value="NZ_JAUKTR010000003.1"/>
</dbReference>
<dbReference type="EMBL" id="JAUKTR010000003">
    <property type="protein sequence ID" value="MDO1559671.1"/>
    <property type="molecule type" value="Genomic_DNA"/>
</dbReference>
<proteinExistence type="predicted"/>
<evidence type="ECO:0008006" key="4">
    <source>
        <dbReference type="Google" id="ProtNLM"/>
    </source>
</evidence>
<protein>
    <recommendedName>
        <fullName evidence="4">Fimbrial protein</fullName>
    </recommendedName>
</protein>